<dbReference type="CDD" id="cd04183">
    <property type="entry name" value="GT2_BcE_like"/>
    <property type="match status" value="1"/>
</dbReference>
<dbReference type="AlphaFoldDB" id="A0A2J0SRC7"/>
<dbReference type="InterPro" id="IPR016873">
    <property type="entry name" value="Caps_polysacc_synth_BcbE_prd"/>
</dbReference>
<protein>
    <recommendedName>
        <fullName evidence="3">MobA-like NTP transferase domain-containing protein</fullName>
    </recommendedName>
</protein>
<accession>A0A2J0SRC7</accession>
<evidence type="ECO:0000313" key="2">
    <source>
        <dbReference type="Proteomes" id="UP000822271"/>
    </source>
</evidence>
<proteinExistence type="predicted"/>
<dbReference type="Gene3D" id="3.90.550.10">
    <property type="entry name" value="Spore Coat Polysaccharide Biosynthesis Protein SpsA, Chain A"/>
    <property type="match status" value="1"/>
</dbReference>
<reference evidence="1" key="2">
    <citation type="journal article" date="2020" name="Front. Microbiol.">
        <title>Genetic Variants of the DSF Quorum Sensing System in Stenotrophomonas maltophilia Influence Virulence and Resistance Phenotypes Among Genotypically Diverse Clinical Isolates.</title>
        <authorList>
            <person name="Yero D."/>
            <person name="Huedo P."/>
            <person name="Conchillo-Sole O."/>
            <person name="Martinez-Servat S."/>
            <person name="Mamat U."/>
            <person name="Coves X."/>
            <person name="Llanas F."/>
            <person name="Roca I."/>
            <person name="Vila J."/>
            <person name="Schaible U.E."/>
            <person name="Daura X."/>
            <person name="Gibert I."/>
        </authorList>
    </citation>
    <scope>NUCLEOTIDE SEQUENCE</scope>
    <source>
        <strain evidence="1">OG156</strain>
    </source>
</reference>
<dbReference type="InterPro" id="IPR029044">
    <property type="entry name" value="Nucleotide-diphossugar_trans"/>
</dbReference>
<evidence type="ECO:0008006" key="3">
    <source>
        <dbReference type="Google" id="ProtNLM"/>
    </source>
</evidence>
<dbReference type="Proteomes" id="UP000822271">
    <property type="component" value="Unassembled WGS sequence"/>
</dbReference>
<reference evidence="1" key="1">
    <citation type="submission" date="2018-09" db="EMBL/GenBank/DDBJ databases">
        <authorList>
            <person name="Groschel M."/>
            <person name="Kohl T."/>
            <person name="Conchillo-Sole O."/>
            <person name="Mamat U."/>
            <person name="Yero D."/>
            <person name="Niemann S."/>
            <person name="Daura X."/>
            <person name="Gibert I."/>
        </authorList>
    </citation>
    <scope>NUCLEOTIDE SEQUENCE</scope>
    <source>
        <strain evidence="1">OG156</strain>
    </source>
</reference>
<gene>
    <name evidence="1" type="ORF">D7Y33_00860</name>
</gene>
<dbReference type="EMBL" id="RAUE01000002">
    <property type="protein sequence ID" value="MBA0309583.1"/>
    <property type="molecule type" value="Genomic_DNA"/>
</dbReference>
<dbReference type="OrthoDB" id="9788272at2"/>
<evidence type="ECO:0000313" key="1">
    <source>
        <dbReference type="EMBL" id="MBA0309583.1"/>
    </source>
</evidence>
<dbReference type="RefSeq" id="WP_049427949.1">
    <property type="nucleotide sequence ID" value="NZ_CP154630.1"/>
</dbReference>
<name>A0A2J0SRC7_STEMA</name>
<comment type="caution">
    <text evidence="1">The sequence shown here is derived from an EMBL/GenBank/DDBJ whole genome shotgun (WGS) entry which is preliminary data.</text>
</comment>
<sequence length="240" mass="26327">MTTLLITMAGLGSRFAAAGYTVPKYMIEAKGSTLFAWSMISLKGYMPARCVFVVRREDHARDFIINQCKALGIDDVEIVEIDGLTNGQATTALLAIDHCQANAPIAIFNIDTHISPGSMQPPGGNVDGHIPCFLAPGTHWSFVRLGEDGLALEVREKHRISELATVGLYWFRSPELYRRTYEQHFGASGSGLERGEAYIAPMYNTMIKQNARVSVSVLEFCDVVPLGTPAELDAFLSLQQ</sequence>
<dbReference type="SUPFAM" id="SSF53448">
    <property type="entry name" value="Nucleotide-diphospho-sugar transferases"/>
    <property type="match status" value="1"/>
</dbReference>
<dbReference type="PIRSF" id="PIRSF028162">
    <property type="entry name" value="BcbE_prd"/>
    <property type="match status" value="1"/>
</dbReference>
<organism evidence="1 2">
    <name type="scientific">Stenotrophomonas maltophilia</name>
    <name type="common">Pseudomonas maltophilia</name>
    <name type="synonym">Xanthomonas maltophilia</name>
    <dbReference type="NCBI Taxonomy" id="40324"/>
    <lineage>
        <taxon>Bacteria</taxon>
        <taxon>Pseudomonadati</taxon>
        <taxon>Pseudomonadota</taxon>
        <taxon>Gammaproteobacteria</taxon>
        <taxon>Lysobacterales</taxon>
        <taxon>Lysobacteraceae</taxon>
        <taxon>Stenotrophomonas</taxon>
        <taxon>Stenotrophomonas maltophilia group</taxon>
    </lineage>
</organism>